<dbReference type="Ensembl" id="ENSHCOT00000021997.1">
    <property type="protein sequence ID" value="ENSHCOP00000014369.1"/>
    <property type="gene ID" value="ENSHCOG00000017743.1"/>
</dbReference>
<evidence type="ECO:0000256" key="4">
    <source>
        <dbReference type="ARBA" id="ARBA00023040"/>
    </source>
</evidence>
<feature type="transmembrane region" description="Helical" evidence="8">
    <location>
        <begin position="23"/>
        <end position="46"/>
    </location>
</feature>
<feature type="transmembrane region" description="Helical" evidence="8">
    <location>
        <begin position="177"/>
        <end position="199"/>
    </location>
</feature>
<keyword evidence="7" id="KW-0807">Transducer</keyword>
<evidence type="ECO:0000256" key="2">
    <source>
        <dbReference type="ARBA" id="ARBA00022692"/>
    </source>
</evidence>
<evidence type="ECO:0000256" key="6">
    <source>
        <dbReference type="ARBA" id="ARBA00023170"/>
    </source>
</evidence>
<evidence type="ECO:0000259" key="9">
    <source>
        <dbReference type="PROSITE" id="PS50262"/>
    </source>
</evidence>
<dbReference type="GeneTree" id="ENSGT01030000234518"/>
<evidence type="ECO:0000256" key="1">
    <source>
        <dbReference type="ARBA" id="ARBA00004370"/>
    </source>
</evidence>
<evidence type="ECO:0000313" key="11">
    <source>
        <dbReference type="Proteomes" id="UP000264820"/>
    </source>
</evidence>
<dbReference type="GO" id="GO:0007204">
    <property type="term" value="P:positive regulation of cytosolic calcium ion concentration"/>
    <property type="evidence" value="ECO:0007669"/>
    <property type="project" value="TreeGrafter"/>
</dbReference>
<keyword evidence="2 8" id="KW-0812">Transmembrane</keyword>
<comment type="subcellular location">
    <subcellularLocation>
        <location evidence="1">Membrane</location>
    </subcellularLocation>
</comment>
<organism evidence="10 11">
    <name type="scientific">Hippocampus comes</name>
    <name type="common">Tiger tail seahorse</name>
    <dbReference type="NCBI Taxonomy" id="109280"/>
    <lineage>
        <taxon>Eukaryota</taxon>
        <taxon>Metazoa</taxon>
        <taxon>Chordata</taxon>
        <taxon>Craniata</taxon>
        <taxon>Vertebrata</taxon>
        <taxon>Euteleostomi</taxon>
        <taxon>Actinopterygii</taxon>
        <taxon>Neopterygii</taxon>
        <taxon>Teleostei</taxon>
        <taxon>Neoteleostei</taxon>
        <taxon>Acanthomorphata</taxon>
        <taxon>Syngnathiaria</taxon>
        <taxon>Syngnathiformes</taxon>
        <taxon>Syngnathoidei</taxon>
        <taxon>Syngnathidae</taxon>
        <taxon>Hippocampus</taxon>
    </lineage>
</organism>
<dbReference type="PRINTS" id="PR00237">
    <property type="entry name" value="GPCRRHODOPSN"/>
</dbReference>
<feature type="transmembrane region" description="Helical" evidence="8">
    <location>
        <begin position="99"/>
        <end position="119"/>
    </location>
</feature>
<dbReference type="OMA" id="WDTSYYT"/>
<feature type="transmembrane region" description="Helical" evidence="8">
    <location>
        <begin position="260"/>
        <end position="282"/>
    </location>
</feature>
<dbReference type="PANTHER" id="PTHR10489">
    <property type="entry name" value="CELL ADHESION MOLECULE"/>
    <property type="match status" value="1"/>
</dbReference>
<dbReference type="GO" id="GO:0019957">
    <property type="term" value="F:C-C chemokine binding"/>
    <property type="evidence" value="ECO:0007669"/>
    <property type="project" value="TreeGrafter"/>
</dbReference>
<dbReference type="Proteomes" id="UP000264820">
    <property type="component" value="Unplaced"/>
</dbReference>
<dbReference type="Pfam" id="PF00001">
    <property type="entry name" value="7tm_1"/>
    <property type="match status" value="1"/>
</dbReference>
<dbReference type="GO" id="GO:0019722">
    <property type="term" value="P:calcium-mediated signaling"/>
    <property type="evidence" value="ECO:0007669"/>
    <property type="project" value="TreeGrafter"/>
</dbReference>
<dbReference type="GO" id="GO:0016493">
    <property type="term" value="F:C-C chemokine receptor activity"/>
    <property type="evidence" value="ECO:0007669"/>
    <property type="project" value="TreeGrafter"/>
</dbReference>
<reference evidence="10" key="2">
    <citation type="submission" date="2025-09" db="UniProtKB">
        <authorList>
            <consortium name="Ensembl"/>
        </authorList>
    </citation>
    <scope>IDENTIFICATION</scope>
</reference>
<evidence type="ECO:0000256" key="8">
    <source>
        <dbReference type="SAM" id="Phobius"/>
    </source>
</evidence>
<feature type="transmembrane region" description="Helical" evidence="8">
    <location>
        <begin position="219"/>
        <end position="240"/>
    </location>
</feature>
<evidence type="ECO:0000313" key="10">
    <source>
        <dbReference type="Ensembl" id="ENSHCOP00000014369.1"/>
    </source>
</evidence>
<evidence type="ECO:0000256" key="3">
    <source>
        <dbReference type="ARBA" id="ARBA00022989"/>
    </source>
</evidence>
<name>A0A3Q2Y973_HIPCM</name>
<dbReference type="GO" id="GO:0009897">
    <property type="term" value="C:external side of plasma membrane"/>
    <property type="evidence" value="ECO:0007669"/>
    <property type="project" value="TreeGrafter"/>
</dbReference>
<proteinExistence type="predicted"/>
<dbReference type="InterPro" id="IPR050119">
    <property type="entry name" value="CCR1-9-like"/>
</dbReference>
<accession>A0A3Q2Y973</accession>
<dbReference type="GO" id="GO:0006955">
    <property type="term" value="P:immune response"/>
    <property type="evidence" value="ECO:0007669"/>
    <property type="project" value="TreeGrafter"/>
</dbReference>
<feature type="domain" description="G-protein coupled receptors family 1 profile" evidence="9">
    <location>
        <begin position="39"/>
        <end position="280"/>
    </location>
</feature>
<dbReference type="InterPro" id="IPR017452">
    <property type="entry name" value="GPCR_Rhodpsn_7TM"/>
</dbReference>
<keyword evidence="11" id="KW-1185">Reference proteome</keyword>
<dbReference type="InterPro" id="IPR000276">
    <property type="entry name" value="GPCR_Rhodpsn"/>
</dbReference>
<keyword evidence="4" id="KW-0297">G-protein coupled receptor</keyword>
<keyword evidence="5 8" id="KW-0472">Membrane</keyword>
<evidence type="ECO:0000256" key="5">
    <source>
        <dbReference type="ARBA" id="ARBA00023136"/>
    </source>
</evidence>
<feature type="transmembrane region" description="Helical" evidence="8">
    <location>
        <begin position="58"/>
        <end position="79"/>
    </location>
</feature>
<dbReference type="Gene3D" id="1.20.1070.10">
    <property type="entry name" value="Rhodopsin 7-helix transmembrane proteins"/>
    <property type="match status" value="1"/>
</dbReference>
<feature type="transmembrane region" description="Helical" evidence="8">
    <location>
        <begin position="139"/>
        <end position="157"/>
    </location>
</feature>
<reference evidence="10" key="1">
    <citation type="submission" date="2025-08" db="UniProtKB">
        <authorList>
            <consortium name="Ensembl"/>
        </authorList>
    </citation>
    <scope>IDENTIFICATION</scope>
</reference>
<sequence length="329" mass="37275">MKPTSSFPSQSWRSRDTQPNKSAAAVMVYSVVCAVGLVGNLLVFYLMRLRQGRKKSAINFFIINLAVTDFQFVLTLPFWAVDTALDFSWPFGDAMCKVVLSVTVMNMYASVFFLTAMSVTRYLSITSALKSSALSWPRCVKWMCAVLWVAATVATKLCLLKFPEGHDWLALYHIQKILVAFIIPLFIVSVNYLLLLRFIKRKSMCTSNRNRRSKVTKSVAIVVLSFFCCWVPNHAITFWGVLVKLNAVNWDRSYYMVHVYVFPVTVCLAHANSCLNPLLYCLMRPEIRKMLRALFWRSPSPCASDNRKGLFVASFFGGEKHLFGSASLG</sequence>
<keyword evidence="6" id="KW-0675">Receptor</keyword>
<protein>
    <submittedName>
        <fullName evidence="10">Relaxin family peptide receptor 3.3a2</fullName>
    </submittedName>
</protein>
<dbReference type="PANTHER" id="PTHR10489:SF935">
    <property type="entry name" value="RELAXIN FAMILY PEPTIDE RECEPTOR 3.3A1-RELATED"/>
    <property type="match status" value="1"/>
</dbReference>
<dbReference type="AlphaFoldDB" id="A0A3Q2Y973"/>
<dbReference type="PRINTS" id="PR00526">
    <property type="entry name" value="FMETLEUPHER"/>
</dbReference>
<evidence type="ECO:0000256" key="7">
    <source>
        <dbReference type="ARBA" id="ARBA00023224"/>
    </source>
</evidence>
<dbReference type="SUPFAM" id="SSF81321">
    <property type="entry name" value="Family A G protein-coupled receptor-like"/>
    <property type="match status" value="1"/>
</dbReference>
<keyword evidence="3 8" id="KW-1133">Transmembrane helix</keyword>
<dbReference type="PROSITE" id="PS50262">
    <property type="entry name" value="G_PROTEIN_RECEP_F1_2"/>
    <property type="match status" value="1"/>
</dbReference>
<dbReference type="GO" id="GO:0060326">
    <property type="term" value="P:cell chemotaxis"/>
    <property type="evidence" value="ECO:0007669"/>
    <property type="project" value="TreeGrafter"/>
</dbReference>